<reference evidence="17" key="1">
    <citation type="journal article" date="2014" name="Int. J. Syst. Evol. Microbiol.">
        <title>Complete genome sequence of Corynebacterium casei LMG S-19264T (=DSM 44701T), isolated from a smear-ripened cheese.</title>
        <authorList>
            <consortium name="US DOE Joint Genome Institute (JGI-PGF)"/>
            <person name="Walter F."/>
            <person name="Albersmeier A."/>
            <person name="Kalinowski J."/>
            <person name="Ruckert C."/>
        </authorList>
    </citation>
    <scope>NUCLEOTIDE SEQUENCE</scope>
    <source>
        <strain evidence="17">CGMCC 4.7278</strain>
    </source>
</reference>
<comment type="caution">
    <text evidence="17">The sequence shown here is derived from an EMBL/GenBank/DDBJ whole genome shotgun (WGS) entry which is preliminary data.</text>
</comment>
<dbReference type="GO" id="GO:0005886">
    <property type="term" value="C:plasma membrane"/>
    <property type="evidence" value="ECO:0007669"/>
    <property type="project" value="UniProtKB-SubCell"/>
</dbReference>
<comment type="pathway">
    <text evidence="3">Lipid metabolism; sphingolipid metabolism.</text>
</comment>
<keyword evidence="18" id="KW-1185">Reference proteome</keyword>
<feature type="domain" description="Glycosyltransferase 2-like" evidence="16">
    <location>
        <begin position="47"/>
        <end position="108"/>
    </location>
</feature>
<comment type="pathway">
    <text evidence="4">Sphingolipid metabolism.</text>
</comment>
<comment type="pathway">
    <text evidence="12">Carotenoid biosynthesis; staphyloxanthin biosynthesis; staphyloxanthin from farnesyl diphosphate: step 4/5.</text>
</comment>
<evidence type="ECO:0000313" key="17">
    <source>
        <dbReference type="EMBL" id="GGK66159.1"/>
    </source>
</evidence>
<dbReference type="InterPro" id="IPR025993">
    <property type="entry name" value="Ceramide_glucosylTrfase"/>
</dbReference>
<accession>A0A917VDV0</accession>
<gene>
    <name evidence="17" type="ORF">GCM10011591_42860</name>
</gene>
<dbReference type="InterPro" id="IPR001173">
    <property type="entry name" value="Glyco_trans_2-like"/>
</dbReference>
<organism evidence="17 18">
    <name type="scientific">Nocardia camponoti</name>
    <dbReference type="NCBI Taxonomy" id="1616106"/>
    <lineage>
        <taxon>Bacteria</taxon>
        <taxon>Bacillati</taxon>
        <taxon>Actinomycetota</taxon>
        <taxon>Actinomycetes</taxon>
        <taxon>Mycobacteriales</taxon>
        <taxon>Nocardiaceae</taxon>
        <taxon>Nocardia</taxon>
    </lineage>
</organism>
<dbReference type="GO" id="GO:0016757">
    <property type="term" value="F:glycosyltransferase activity"/>
    <property type="evidence" value="ECO:0007669"/>
    <property type="project" value="UniProtKB-KW"/>
</dbReference>
<keyword evidence="7 17" id="KW-0808">Transferase</keyword>
<evidence type="ECO:0000256" key="1">
    <source>
        <dbReference type="ARBA" id="ARBA00004141"/>
    </source>
</evidence>
<protein>
    <recommendedName>
        <fullName evidence="14">4,4'-diaponeurosporenoate glycosyltransferase</fullName>
    </recommendedName>
</protein>
<dbReference type="PANTHER" id="PTHR43646:SF2">
    <property type="entry name" value="GLYCOSYLTRANSFERASE 2-LIKE DOMAIN-CONTAINING PROTEIN"/>
    <property type="match status" value="1"/>
</dbReference>
<reference evidence="17" key="2">
    <citation type="submission" date="2020-09" db="EMBL/GenBank/DDBJ databases">
        <authorList>
            <person name="Sun Q."/>
            <person name="Zhou Y."/>
        </authorList>
    </citation>
    <scope>NUCLEOTIDE SEQUENCE</scope>
    <source>
        <strain evidence="17">CGMCC 4.7278</strain>
    </source>
</reference>
<comment type="similarity">
    <text evidence="13">Belongs to the glycosyltransferase 2 family. CrtQ subfamily.</text>
</comment>
<evidence type="ECO:0000256" key="8">
    <source>
        <dbReference type="ARBA" id="ARBA00022692"/>
    </source>
</evidence>
<dbReference type="PANTHER" id="PTHR43646">
    <property type="entry name" value="GLYCOSYLTRANSFERASE"/>
    <property type="match status" value="1"/>
</dbReference>
<evidence type="ECO:0000256" key="14">
    <source>
        <dbReference type="ARBA" id="ARBA00040345"/>
    </source>
</evidence>
<comment type="subcellular location">
    <subcellularLocation>
        <location evidence="2">Cell membrane</location>
    </subcellularLocation>
    <subcellularLocation>
        <location evidence="1">Membrane</location>
        <topology evidence="1">Multi-pass membrane protein</topology>
    </subcellularLocation>
</comment>
<keyword evidence="8 15" id="KW-0812">Transmembrane</keyword>
<dbReference type="Pfam" id="PF00535">
    <property type="entry name" value="Glycos_transf_2"/>
    <property type="match status" value="1"/>
</dbReference>
<evidence type="ECO:0000256" key="5">
    <source>
        <dbReference type="ARBA" id="ARBA00022475"/>
    </source>
</evidence>
<evidence type="ECO:0000259" key="16">
    <source>
        <dbReference type="Pfam" id="PF00535"/>
    </source>
</evidence>
<keyword evidence="6" id="KW-0328">Glycosyltransferase</keyword>
<feature type="transmembrane region" description="Helical" evidence="15">
    <location>
        <begin position="328"/>
        <end position="348"/>
    </location>
</feature>
<evidence type="ECO:0000256" key="4">
    <source>
        <dbReference type="ARBA" id="ARBA00004991"/>
    </source>
</evidence>
<dbReference type="RefSeq" id="WP_188830945.1">
    <property type="nucleotide sequence ID" value="NZ_BMMW01000005.1"/>
</dbReference>
<evidence type="ECO:0000256" key="10">
    <source>
        <dbReference type="ARBA" id="ARBA00023136"/>
    </source>
</evidence>
<evidence type="ECO:0000256" key="15">
    <source>
        <dbReference type="SAM" id="Phobius"/>
    </source>
</evidence>
<dbReference type="PROSITE" id="PS51257">
    <property type="entry name" value="PROKAR_LIPOPROTEIN"/>
    <property type="match status" value="1"/>
</dbReference>
<evidence type="ECO:0000256" key="2">
    <source>
        <dbReference type="ARBA" id="ARBA00004236"/>
    </source>
</evidence>
<evidence type="ECO:0000256" key="3">
    <source>
        <dbReference type="ARBA" id="ARBA00004760"/>
    </source>
</evidence>
<name>A0A917VDV0_9NOCA</name>
<dbReference type="AlphaFoldDB" id="A0A917VDV0"/>
<evidence type="ECO:0000256" key="7">
    <source>
        <dbReference type="ARBA" id="ARBA00022679"/>
    </source>
</evidence>
<keyword evidence="5" id="KW-1003">Cell membrane</keyword>
<dbReference type="EMBL" id="BMMW01000005">
    <property type="protein sequence ID" value="GGK66159.1"/>
    <property type="molecule type" value="Genomic_DNA"/>
</dbReference>
<evidence type="ECO:0000256" key="13">
    <source>
        <dbReference type="ARBA" id="ARBA00038120"/>
    </source>
</evidence>
<comment type="function">
    <text evidence="11">Catalyzes the glycosylation of 4,4'-diaponeurosporenoate, i.e. the esterification of glucose at the C1'' position with the carboxyl group of 4,4'-diaponeurosporenic acid, to form glycosyl-4,4'-diaponeurosporenoate. This is a step in the biosynthesis of staphyloxanthin, an orange pigment present in most staphylococci strains.</text>
</comment>
<dbReference type="Gene3D" id="3.90.550.10">
    <property type="entry name" value="Spore Coat Polysaccharide Biosynthesis Protein SpsA, Chain A"/>
    <property type="match status" value="1"/>
</dbReference>
<dbReference type="Proteomes" id="UP000612956">
    <property type="component" value="Unassembled WGS sequence"/>
</dbReference>
<evidence type="ECO:0000256" key="11">
    <source>
        <dbReference type="ARBA" id="ARBA00037281"/>
    </source>
</evidence>
<dbReference type="Pfam" id="PF13506">
    <property type="entry name" value="Glyco_transf_21"/>
    <property type="match status" value="1"/>
</dbReference>
<evidence type="ECO:0000256" key="12">
    <source>
        <dbReference type="ARBA" id="ARBA00037904"/>
    </source>
</evidence>
<keyword evidence="10 15" id="KW-0472">Membrane</keyword>
<sequence length="433" mass="45501">MNWARVGRGLTSLGTGVACAGTLTAAYNLATMRVLPRAGVAVLEPVTVCIPARDEAETLPRLIADLRAQVGVPRMRVLILNDASTDDTFARAHEAIDGDERFTLLHSAAEPAPGWTGKAAACARLAARAVDLAQRNSNADIAEDGADSVQERGAATQGRAGLSPRIASRGETLVFLDADVRVAPQAIASAVAELRRGSAGLVSVWPEQLAGSTVEKVMQPLLAWSWASTLPVTVSNRSLRTSMAVACGQFLVIDADAYRAAGGHAAVAASATEDLDLARALRRSGAKTVLVAAGPGARTRMYTDATALTSGYTRWLHSAYGGRIDSGAAVGAVLALAYWVPPVAAVFARGRTRRIGLLGYAAAVTGRLLARRIETPSAPPLSDVTSAAAHPLAVANYLTLWARSHYRRRNDKLRWKGRTLVATGHVAPASRLR</sequence>
<keyword evidence="9 15" id="KW-1133">Transmembrane helix</keyword>
<evidence type="ECO:0000313" key="18">
    <source>
        <dbReference type="Proteomes" id="UP000612956"/>
    </source>
</evidence>
<proteinExistence type="inferred from homology"/>
<dbReference type="SUPFAM" id="SSF53448">
    <property type="entry name" value="Nucleotide-diphospho-sugar transferases"/>
    <property type="match status" value="1"/>
</dbReference>
<evidence type="ECO:0000256" key="6">
    <source>
        <dbReference type="ARBA" id="ARBA00022676"/>
    </source>
</evidence>
<evidence type="ECO:0000256" key="9">
    <source>
        <dbReference type="ARBA" id="ARBA00022989"/>
    </source>
</evidence>
<dbReference type="InterPro" id="IPR029044">
    <property type="entry name" value="Nucleotide-diphossugar_trans"/>
</dbReference>